<dbReference type="Proteomes" id="UP000323866">
    <property type="component" value="Unassembled WGS sequence"/>
</dbReference>
<accession>A0A5M8QBR4</accession>
<dbReference type="Proteomes" id="UP001570846">
    <property type="component" value="Unassembled WGS sequence"/>
</dbReference>
<reference evidence="1 3" key="1">
    <citation type="submission" date="2019-07" db="EMBL/GenBank/DDBJ databases">
        <authorList>
            <person name="Qu J.-H."/>
        </authorList>
    </citation>
    <scope>NUCLEOTIDE SEQUENCE [LARGE SCALE GENOMIC DNA]</scope>
    <source>
        <strain evidence="1 3">MDT1-10-3</strain>
    </source>
</reference>
<evidence type="ECO:0000313" key="2">
    <source>
        <dbReference type="EMBL" id="MFA1771461.1"/>
    </source>
</evidence>
<proteinExistence type="predicted"/>
<dbReference type="AlphaFoldDB" id="A0A5M8QBR4"/>
<protein>
    <submittedName>
        <fullName evidence="1">Uncharacterized protein</fullName>
    </submittedName>
</protein>
<sequence length="121" mass="13640">MFFSDQARKIFIGLRSKAPIATEGLSDPLPGLLVGVTAPAQIRNLWVRQPSSSFPLLFTKTALNKGCRFFFSSHFSSLTFSEKKTGLLHPFALKKTLPFTRQILTPSFFLSTLNRYPNERT</sequence>
<dbReference type="EMBL" id="JBGOGF010000004">
    <property type="protein sequence ID" value="MFA1771461.1"/>
    <property type="molecule type" value="Genomic_DNA"/>
</dbReference>
<name>A0A5M8QBR4_9BACT</name>
<keyword evidence="4" id="KW-1185">Reference proteome</keyword>
<organism evidence="1 3">
    <name type="scientific">Rufibacter glacialis</name>
    <dbReference type="NCBI Taxonomy" id="1259555"/>
    <lineage>
        <taxon>Bacteria</taxon>
        <taxon>Pseudomonadati</taxon>
        <taxon>Bacteroidota</taxon>
        <taxon>Cytophagia</taxon>
        <taxon>Cytophagales</taxon>
        <taxon>Hymenobacteraceae</taxon>
        <taxon>Rufibacter</taxon>
    </lineage>
</organism>
<gene>
    <name evidence="2" type="ORF">ACD591_09185</name>
    <name evidence="1" type="ORF">FOE74_14925</name>
</gene>
<reference evidence="1 3" key="2">
    <citation type="submission" date="2019-09" db="EMBL/GenBank/DDBJ databases">
        <title>A bacterium isolated from glacier soil.</title>
        <authorList>
            <person name="Liu Q."/>
        </authorList>
    </citation>
    <scope>NUCLEOTIDE SEQUENCE [LARGE SCALE GENOMIC DNA]</scope>
    <source>
        <strain evidence="1 3">MDT1-10-3</strain>
    </source>
</reference>
<dbReference type="EMBL" id="VKKZ01000022">
    <property type="protein sequence ID" value="KAA6432394.1"/>
    <property type="molecule type" value="Genomic_DNA"/>
</dbReference>
<reference evidence="2 4" key="3">
    <citation type="submission" date="2024-08" db="EMBL/GenBank/DDBJ databases">
        <authorList>
            <person name="Wei W."/>
        </authorList>
    </citation>
    <scope>NUCLEOTIDE SEQUENCE [LARGE SCALE GENOMIC DNA]</scope>
    <source>
        <strain evidence="2 4">XU2</strain>
    </source>
</reference>
<evidence type="ECO:0000313" key="4">
    <source>
        <dbReference type="Proteomes" id="UP001570846"/>
    </source>
</evidence>
<evidence type="ECO:0000313" key="1">
    <source>
        <dbReference type="EMBL" id="KAA6432394.1"/>
    </source>
</evidence>
<evidence type="ECO:0000313" key="3">
    <source>
        <dbReference type="Proteomes" id="UP000323866"/>
    </source>
</evidence>
<comment type="caution">
    <text evidence="1">The sequence shown here is derived from an EMBL/GenBank/DDBJ whole genome shotgun (WGS) entry which is preliminary data.</text>
</comment>